<sequence length="112" mass="12391">MGLPLTKLSPLQSILNSAARLIFQTELYTDASSLCQSLHWLPVSYRIQYKMITLIHKALHNAAPLYCSSRISVYCPTCALRSASDVGFIRTSQSGLPDLHQYSGMLFPGLSD</sequence>
<dbReference type="AlphaFoldDB" id="A0AAV6YTP3"/>
<keyword evidence="2" id="KW-1185">Reference proteome</keyword>
<comment type="caution">
    <text evidence="1">The sequence shown here is derived from an EMBL/GenBank/DDBJ whole genome shotgun (WGS) entry which is preliminary data.</text>
</comment>
<protein>
    <submittedName>
        <fullName evidence="1">Uncharacterized protein</fullName>
    </submittedName>
</protein>
<organism evidence="1 2">
    <name type="scientific">Engystomops pustulosus</name>
    <name type="common">Tungara frog</name>
    <name type="synonym">Physalaemus pustulosus</name>
    <dbReference type="NCBI Taxonomy" id="76066"/>
    <lineage>
        <taxon>Eukaryota</taxon>
        <taxon>Metazoa</taxon>
        <taxon>Chordata</taxon>
        <taxon>Craniata</taxon>
        <taxon>Vertebrata</taxon>
        <taxon>Euteleostomi</taxon>
        <taxon>Amphibia</taxon>
        <taxon>Batrachia</taxon>
        <taxon>Anura</taxon>
        <taxon>Neobatrachia</taxon>
        <taxon>Hyloidea</taxon>
        <taxon>Leptodactylidae</taxon>
        <taxon>Leiuperinae</taxon>
        <taxon>Engystomops</taxon>
    </lineage>
</organism>
<name>A0AAV6YTP3_ENGPU</name>
<gene>
    <name evidence="1" type="ORF">GDO81_022396</name>
</gene>
<dbReference type="EMBL" id="WNYA01019968">
    <property type="protein sequence ID" value="KAG8538589.1"/>
    <property type="molecule type" value="Genomic_DNA"/>
</dbReference>
<dbReference type="Proteomes" id="UP000824782">
    <property type="component" value="Unassembled WGS sequence"/>
</dbReference>
<proteinExistence type="predicted"/>
<evidence type="ECO:0000313" key="1">
    <source>
        <dbReference type="EMBL" id="KAG8538589.1"/>
    </source>
</evidence>
<reference evidence="1" key="1">
    <citation type="thesis" date="2020" institute="ProQuest LLC" country="789 East Eisenhower Parkway, Ann Arbor, MI, USA">
        <title>Comparative Genomics and Chromosome Evolution.</title>
        <authorList>
            <person name="Mudd A.B."/>
        </authorList>
    </citation>
    <scope>NUCLEOTIDE SEQUENCE</scope>
    <source>
        <strain evidence="1">237g6f4</strain>
        <tissue evidence="1">Blood</tissue>
    </source>
</reference>
<accession>A0AAV6YTP3</accession>
<evidence type="ECO:0000313" key="2">
    <source>
        <dbReference type="Proteomes" id="UP000824782"/>
    </source>
</evidence>